<comment type="caution">
    <text evidence="2">The sequence shown here is derived from an EMBL/GenBank/DDBJ whole genome shotgun (WGS) entry which is preliminary data.</text>
</comment>
<organism evidence="2 3">
    <name type="scientific">Nocardioides donggukensis</name>
    <dbReference type="NCBI Taxonomy" id="2774019"/>
    <lineage>
        <taxon>Bacteria</taxon>
        <taxon>Bacillati</taxon>
        <taxon>Actinomycetota</taxon>
        <taxon>Actinomycetes</taxon>
        <taxon>Propionibacteriales</taxon>
        <taxon>Nocardioidaceae</taxon>
        <taxon>Nocardioides</taxon>
    </lineage>
</organism>
<protein>
    <submittedName>
        <fullName evidence="2">MOSC domain-containing protein</fullName>
    </submittedName>
</protein>
<dbReference type="PANTHER" id="PTHR30212">
    <property type="entry name" value="PROTEIN YIIM"/>
    <property type="match status" value="1"/>
</dbReference>
<dbReference type="Gene3D" id="2.40.33.20">
    <property type="entry name" value="PK beta-barrel domain-like"/>
    <property type="match status" value="1"/>
</dbReference>
<keyword evidence="3" id="KW-1185">Reference proteome</keyword>
<dbReference type="EMBL" id="JACYXZ010000001">
    <property type="protein sequence ID" value="MBD8868527.1"/>
    <property type="molecule type" value="Genomic_DNA"/>
</dbReference>
<evidence type="ECO:0000313" key="2">
    <source>
        <dbReference type="EMBL" id="MBD8868527.1"/>
    </source>
</evidence>
<dbReference type="AlphaFoldDB" id="A0A927K1G5"/>
<sequence>MAHRTTAELEPALPSLRAAPRREGSLDLLVRRPGAAEREVLEEGVLDEALGLIGDDWLDRATSRAVSEGRHLKAQLNVMSARMVRLLADSPEEQALAGDQLYVDLDLSHDNLPTGARLAIGPDAVIEVTDKPHNGCAKFERRFGADALSFVNSPAGKELRLRGLNARVVSGGLVHPGDDVRRL</sequence>
<evidence type="ECO:0000259" key="1">
    <source>
        <dbReference type="PROSITE" id="PS51340"/>
    </source>
</evidence>
<dbReference type="SUPFAM" id="SSF50800">
    <property type="entry name" value="PK beta-barrel domain-like"/>
    <property type="match status" value="1"/>
</dbReference>
<name>A0A927K1G5_9ACTN</name>
<dbReference type="GO" id="GO:0030151">
    <property type="term" value="F:molybdenum ion binding"/>
    <property type="evidence" value="ECO:0007669"/>
    <property type="project" value="InterPro"/>
</dbReference>
<accession>A0A927K1G5</accession>
<dbReference type="GO" id="GO:0003824">
    <property type="term" value="F:catalytic activity"/>
    <property type="evidence" value="ECO:0007669"/>
    <property type="project" value="InterPro"/>
</dbReference>
<dbReference type="GO" id="GO:0030170">
    <property type="term" value="F:pyridoxal phosphate binding"/>
    <property type="evidence" value="ECO:0007669"/>
    <property type="project" value="InterPro"/>
</dbReference>
<feature type="domain" description="MOSC" evidence="1">
    <location>
        <begin position="38"/>
        <end position="183"/>
    </location>
</feature>
<dbReference type="InterPro" id="IPR011037">
    <property type="entry name" value="Pyrv_Knase-like_insert_dom_sf"/>
</dbReference>
<dbReference type="InterPro" id="IPR052353">
    <property type="entry name" value="Benzoxazolinone_Detox_Enz"/>
</dbReference>
<gene>
    <name evidence="2" type="ORF">IE331_02720</name>
</gene>
<dbReference type="InterPro" id="IPR005302">
    <property type="entry name" value="MoCF_Sase_C"/>
</dbReference>
<reference evidence="2" key="1">
    <citation type="submission" date="2020-09" db="EMBL/GenBank/DDBJ databases">
        <title>Nocardioides sp. strain MJB4 16S ribosomal RNA gene Genome sequencing and assembly.</title>
        <authorList>
            <person name="Kim I."/>
        </authorList>
    </citation>
    <scope>NUCLEOTIDE SEQUENCE</scope>
    <source>
        <strain evidence="2">MJB4</strain>
    </source>
</reference>
<dbReference type="PROSITE" id="PS51340">
    <property type="entry name" value="MOSC"/>
    <property type="match status" value="1"/>
</dbReference>
<dbReference type="Proteomes" id="UP000616839">
    <property type="component" value="Unassembled WGS sequence"/>
</dbReference>
<dbReference type="PANTHER" id="PTHR30212:SF2">
    <property type="entry name" value="PROTEIN YIIM"/>
    <property type="match status" value="1"/>
</dbReference>
<evidence type="ECO:0000313" key="3">
    <source>
        <dbReference type="Proteomes" id="UP000616839"/>
    </source>
</evidence>
<proteinExistence type="predicted"/>
<dbReference type="RefSeq" id="WP_192140233.1">
    <property type="nucleotide sequence ID" value="NZ_JACYXZ010000001.1"/>
</dbReference>